<dbReference type="EMBL" id="CM056742">
    <property type="protein sequence ID" value="KAJ8677409.1"/>
    <property type="molecule type" value="Genomic_DNA"/>
</dbReference>
<proteinExistence type="predicted"/>
<sequence>MSQHLEPTREYVDTNKTTLPMSYTKVLEFLESTQGKSRSEITQLARITWNDLESLDDMFTNIYKHVSSRTLRSRLTRIKKCLSPPDNETGDKQTDTESLAEEMTTDDRYEDDFISPASKNGKSTSEY</sequence>
<accession>A0ACC2P1H4</accession>
<organism evidence="1 2">
    <name type="scientific">Eretmocerus hayati</name>
    <dbReference type="NCBI Taxonomy" id="131215"/>
    <lineage>
        <taxon>Eukaryota</taxon>
        <taxon>Metazoa</taxon>
        <taxon>Ecdysozoa</taxon>
        <taxon>Arthropoda</taxon>
        <taxon>Hexapoda</taxon>
        <taxon>Insecta</taxon>
        <taxon>Pterygota</taxon>
        <taxon>Neoptera</taxon>
        <taxon>Endopterygota</taxon>
        <taxon>Hymenoptera</taxon>
        <taxon>Apocrita</taxon>
        <taxon>Proctotrupomorpha</taxon>
        <taxon>Chalcidoidea</taxon>
        <taxon>Aphelinidae</taxon>
        <taxon>Aphelininae</taxon>
        <taxon>Eretmocerus</taxon>
    </lineage>
</organism>
<gene>
    <name evidence="1" type="ORF">QAD02_013196</name>
</gene>
<evidence type="ECO:0000313" key="2">
    <source>
        <dbReference type="Proteomes" id="UP001239111"/>
    </source>
</evidence>
<dbReference type="Proteomes" id="UP001239111">
    <property type="component" value="Chromosome 2"/>
</dbReference>
<evidence type="ECO:0000313" key="1">
    <source>
        <dbReference type="EMBL" id="KAJ8677409.1"/>
    </source>
</evidence>
<reference evidence="1" key="1">
    <citation type="submission" date="2023-04" db="EMBL/GenBank/DDBJ databases">
        <title>A chromosome-level genome assembly of the parasitoid wasp Eretmocerus hayati.</title>
        <authorList>
            <person name="Zhong Y."/>
            <person name="Liu S."/>
            <person name="Liu Y."/>
        </authorList>
    </citation>
    <scope>NUCLEOTIDE SEQUENCE</scope>
    <source>
        <strain evidence="1">ZJU_SS_LIU_2023</strain>
    </source>
</reference>
<keyword evidence="2" id="KW-1185">Reference proteome</keyword>
<protein>
    <submittedName>
        <fullName evidence="1">Uncharacterized protein</fullName>
    </submittedName>
</protein>
<name>A0ACC2P1H4_9HYME</name>
<comment type="caution">
    <text evidence="1">The sequence shown here is derived from an EMBL/GenBank/DDBJ whole genome shotgun (WGS) entry which is preliminary data.</text>
</comment>